<dbReference type="InterPro" id="IPR010982">
    <property type="entry name" value="Lambda_DNA-bd_dom_sf"/>
</dbReference>
<dbReference type="Pfam" id="PF15943">
    <property type="entry name" value="YdaS_toxin"/>
    <property type="match status" value="1"/>
</dbReference>
<reference evidence="1" key="1">
    <citation type="journal article" date="2021" name="Proc. Natl. Acad. Sci. U.S.A.">
        <title>A Catalog of Tens of Thousands of Viruses from Human Metagenomes Reveals Hidden Associations with Chronic Diseases.</title>
        <authorList>
            <person name="Tisza M.J."/>
            <person name="Buck C.B."/>
        </authorList>
    </citation>
    <scope>NUCLEOTIDE SEQUENCE</scope>
    <source>
        <strain evidence="1">CtbLB3</strain>
    </source>
</reference>
<evidence type="ECO:0000313" key="1">
    <source>
        <dbReference type="EMBL" id="DAE07943.1"/>
    </source>
</evidence>
<proteinExistence type="predicted"/>
<organism evidence="1">
    <name type="scientific">Siphoviridae sp. ctbLB3</name>
    <dbReference type="NCBI Taxonomy" id="2825565"/>
    <lineage>
        <taxon>Viruses</taxon>
        <taxon>Duplodnaviria</taxon>
        <taxon>Heunggongvirae</taxon>
        <taxon>Uroviricota</taxon>
        <taxon>Caudoviricetes</taxon>
    </lineage>
</organism>
<dbReference type="Gene3D" id="1.10.260.40">
    <property type="entry name" value="lambda repressor-like DNA-binding domains"/>
    <property type="match status" value="1"/>
</dbReference>
<name>A0A8S5PL79_9CAUD</name>
<dbReference type="InterPro" id="IPR031856">
    <property type="entry name" value="YdaS_toxin-like"/>
</dbReference>
<sequence>MTLDEYFKQQSGNHSRLSKETGIASSFLYQMAKGARTVPPRYCNAIEQLTNGAVTRRDLRPDDWAEIWPELAQD</sequence>
<dbReference type="EMBL" id="BK015460">
    <property type="protein sequence ID" value="DAE07943.1"/>
    <property type="molecule type" value="Genomic_DNA"/>
</dbReference>
<protein>
    <submittedName>
        <fullName evidence="1">Putative antitoxin of bacterial toxin-antitoxin system, YdaS/YdaT</fullName>
    </submittedName>
</protein>
<dbReference type="GO" id="GO:0003677">
    <property type="term" value="F:DNA binding"/>
    <property type="evidence" value="ECO:0007669"/>
    <property type="project" value="InterPro"/>
</dbReference>
<accession>A0A8S5PL79</accession>
<dbReference type="SUPFAM" id="SSF47413">
    <property type="entry name" value="lambda repressor-like DNA-binding domains"/>
    <property type="match status" value="1"/>
</dbReference>